<dbReference type="RefSeq" id="WP_017260783.1">
    <property type="nucleotide sequence ID" value="NZ_AZFF01000036.1"/>
</dbReference>
<dbReference type="AlphaFoldDB" id="A0A0R1RG12"/>
<name>A0A0R1RG12_9LACO</name>
<evidence type="ECO:0000313" key="3">
    <source>
        <dbReference type="Proteomes" id="UP000051999"/>
    </source>
</evidence>
<dbReference type="Proteomes" id="UP000051999">
    <property type="component" value="Unassembled WGS sequence"/>
</dbReference>
<keyword evidence="1" id="KW-0812">Transmembrane</keyword>
<organism evidence="2 3">
    <name type="scientific">Furfurilactobacillus rossiae DSM 15814</name>
    <dbReference type="NCBI Taxonomy" id="1114972"/>
    <lineage>
        <taxon>Bacteria</taxon>
        <taxon>Bacillati</taxon>
        <taxon>Bacillota</taxon>
        <taxon>Bacilli</taxon>
        <taxon>Lactobacillales</taxon>
        <taxon>Lactobacillaceae</taxon>
        <taxon>Furfurilactobacillus</taxon>
    </lineage>
</organism>
<keyword evidence="1" id="KW-1133">Transmembrane helix</keyword>
<reference evidence="2 3" key="1">
    <citation type="journal article" date="2015" name="Genome Announc.">
        <title>Expanding the biotechnology potential of lactobacilli through comparative genomics of 213 strains and associated genera.</title>
        <authorList>
            <person name="Sun Z."/>
            <person name="Harris H.M."/>
            <person name="McCann A."/>
            <person name="Guo C."/>
            <person name="Argimon S."/>
            <person name="Zhang W."/>
            <person name="Yang X."/>
            <person name="Jeffery I.B."/>
            <person name="Cooney J.C."/>
            <person name="Kagawa T.F."/>
            <person name="Liu W."/>
            <person name="Song Y."/>
            <person name="Salvetti E."/>
            <person name="Wrobel A."/>
            <person name="Rasinkangas P."/>
            <person name="Parkhill J."/>
            <person name="Rea M.C."/>
            <person name="O'Sullivan O."/>
            <person name="Ritari J."/>
            <person name="Douillard F.P."/>
            <person name="Paul Ross R."/>
            <person name="Yang R."/>
            <person name="Briner A.E."/>
            <person name="Felis G.E."/>
            <person name="de Vos W.M."/>
            <person name="Barrangou R."/>
            <person name="Klaenhammer T.R."/>
            <person name="Caufield P.W."/>
            <person name="Cui Y."/>
            <person name="Zhang H."/>
            <person name="O'Toole P.W."/>
        </authorList>
    </citation>
    <scope>NUCLEOTIDE SEQUENCE [LARGE SCALE GENOMIC DNA]</scope>
    <source>
        <strain evidence="2 3">DSM 15814</strain>
    </source>
</reference>
<sequence length="70" mass="8177">MKLKVWWLSNLIWLIIFSILSFVIFIRKVDGAGTIQTPATKLAAFIVLVIFFIFIVLIQLVLLLFVKRRK</sequence>
<evidence type="ECO:0000256" key="1">
    <source>
        <dbReference type="SAM" id="Phobius"/>
    </source>
</evidence>
<dbReference type="STRING" id="1114972.FD35_GL001908"/>
<feature type="transmembrane region" description="Helical" evidence="1">
    <location>
        <begin position="7"/>
        <end position="26"/>
    </location>
</feature>
<dbReference type="EMBL" id="AZFF01000036">
    <property type="protein sequence ID" value="KRL52563.1"/>
    <property type="molecule type" value="Genomic_DNA"/>
</dbReference>
<gene>
    <name evidence="2" type="ORF">FD35_GL001908</name>
</gene>
<dbReference type="InterPro" id="IPR025037">
    <property type="entry name" value="DUF3923"/>
</dbReference>
<dbReference type="Pfam" id="PF13061">
    <property type="entry name" value="DUF3923"/>
    <property type="match status" value="1"/>
</dbReference>
<keyword evidence="1" id="KW-0472">Membrane</keyword>
<comment type="caution">
    <text evidence="2">The sequence shown here is derived from an EMBL/GenBank/DDBJ whole genome shotgun (WGS) entry which is preliminary data.</text>
</comment>
<accession>A0A0R1RG12</accession>
<keyword evidence="3" id="KW-1185">Reference proteome</keyword>
<evidence type="ECO:0000313" key="2">
    <source>
        <dbReference type="EMBL" id="KRL52563.1"/>
    </source>
</evidence>
<evidence type="ECO:0008006" key="4">
    <source>
        <dbReference type="Google" id="ProtNLM"/>
    </source>
</evidence>
<feature type="transmembrane region" description="Helical" evidence="1">
    <location>
        <begin position="42"/>
        <end position="66"/>
    </location>
</feature>
<dbReference type="PATRIC" id="fig|1114972.6.peg.1946"/>
<proteinExistence type="predicted"/>
<protein>
    <recommendedName>
        <fullName evidence="4">NADH:ubiquinone oxidoreductase</fullName>
    </recommendedName>
</protein>